<dbReference type="GO" id="GO:0005829">
    <property type="term" value="C:cytosol"/>
    <property type="evidence" value="ECO:0007669"/>
    <property type="project" value="TreeGrafter"/>
</dbReference>
<dbReference type="STRING" id="1068978.AMETH_5198"/>
<dbReference type="KEGG" id="amq:AMETH_5198"/>
<dbReference type="HOGENOM" id="CLU_045011_18_0_11"/>
<dbReference type="Gene3D" id="1.10.150.240">
    <property type="entry name" value="Putative phosphatase, domain 2"/>
    <property type="match status" value="1"/>
</dbReference>
<sequence>MVASADVTSSAHRLVLWDIDQTLIDLRGAGRGWYRQVLEEVTGVPMTAMPDFFGRTERAITAEVLRLHGIEPTEELIQRMWAALTAVSELALPELAKRGLALPGASTALAGVAAAGGAVQSLVTGNLREIAWHKLSAFGLHTHLDFEIGAYGNLSAHRPDLVAYAVDRAHATLGRPFEPASVIVVGDTPHDIDAAREHGAVAVGVATGRFDAAALREAGAQVVLRDLSDTKLVLAAVFGES</sequence>
<dbReference type="InterPro" id="IPR050155">
    <property type="entry name" value="HAD-like_hydrolase_sf"/>
</dbReference>
<keyword evidence="2" id="KW-1185">Reference proteome</keyword>
<dbReference type="PANTHER" id="PTHR43434:SF1">
    <property type="entry name" value="PHOSPHOGLYCOLATE PHOSPHATASE"/>
    <property type="match status" value="1"/>
</dbReference>
<dbReference type="AlphaFoldDB" id="A0A076N385"/>
<dbReference type="InterPro" id="IPR023198">
    <property type="entry name" value="PGP-like_dom2"/>
</dbReference>
<accession>A0A076N385</accession>
<dbReference type="eggNOG" id="COG0546">
    <property type="taxonomic scope" value="Bacteria"/>
</dbReference>
<proteinExistence type="predicted"/>
<evidence type="ECO:0000313" key="1">
    <source>
        <dbReference type="EMBL" id="AIJ25290.1"/>
    </source>
</evidence>
<dbReference type="SFLD" id="SFLDG01129">
    <property type="entry name" value="C1.5:_HAD__Beta-PGM__Phosphata"/>
    <property type="match status" value="1"/>
</dbReference>
<dbReference type="Proteomes" id="UP000062973">
    <property type="component" value="Chromosome"/>
</dbReference>
<dbReference type="InterPro" id="IPR036412">
    <property type="entry name" value="HAD-like_sf"/>
</dbReference>
<dbReference type="PATRIC" id="fig|1068978.7.peg.5579"/>
<dbReference type="EMBL" id="CP009110">
    <property type="protein sequence ID" value="AIJ25290.1"/>
    <property type="molecule type" value="Genomic_DNA"/>
</dbReference>
<dbReference type="Pfam" id="PF12710">
    <property type="entry name" value="HAD"/>
    <property type="match status" value="1"/>
</dbReference>
<dbReference type="SFLD" id="SFLDS00003">
    <property type="entry name" value="Haloacid_Dehalogenase"/>
    <property type="match status" value="1"/>
</dbReference>
<dbReference type="PANTHER" id="PTHR43434">
    <property type="entry name" value="PHOSPHOGLYCOLATE PHOSPHATASE"/>
    <property type="match status" value="1"/>
</dbReference>
<evidence type="ECO:0000313" key="2">
    <source>
        <dbReference type="Proteomes" id="UP000062973"/>
    </source>
</evidence>
<dbReference type="SUPFAM" id="SSF56784">
    <property type="entry name" value="HAD-like"/>
    <property type="match status" value="1"/>
</dbReference>
<dbReference type="InterPro" id="IPR023214">
    <property type="entry name" value="HAD_sf"/>
</dbReference>
<gene>
    <name evidence="1" type="ORF">AMETH_5198</name>
</gene>
<dbReference type="Gene3D" id="3.40.50.1000">
    <property type="entry name" value="HAD superfamily/HAD-like"/>
    <property type="match status" value="1"/>
</dbReference>
<dbReference type="GO" id="GO:0006281">
    <property type="term" value="P:DNA repair"/>
    <property type="evidence" value="ECO:0007669"/>
    <property type="project" value="TreeGrafter"/>
</dbReference>
<reference evidence="1 2" key="1">
    <citation type="submission" date="2014-07" db="EMBL/GenBank/DDBJ databases">
        <title>Whole Genome Sequence of the Amycolatopsis methanolica 239.</title>
        <authorList>
            <person name="Tang B."/>
        </authorList>
    </citation>
    <scope>NUCLEOTIDE SEQUENCE [LARGE SCALE GENOMIC DNA]</scope>
    <source>
        <strain evidence="1 2">239</strain>
    </source>
</reference>
<protein>
    <submittedName>
        <fullName evidence="1">Uncharacterized protein</fullName>
    </submittedName>
</protein>
<dbReference type="GO" id="GO:0008967">
    <property type="term" value="F:phosphoglycolate phosphatase activity"/>
    <property type="evidence" value="ECO:0007669"/>
    <property type="project" value="TreeGrafter"/>
</dbReference>
<name>A0A076N385_AMYME</name>
<organism evidence="1 2">
    <name type="scientific">Amycolatopsis methanolica 239</name>
    <dbReference type="NCBI Taxonomy" id="1068978"/>
    <lineage>
        <taxon>Bacteria</taxon>
        <taxon>Bacillati</taxon>
        <taxon>Actinomycetota</taxon>
        <taxon>Actinomycetes</taxon>
        <taxon>Pseudonocardiales</taxon>
        <taxon>Pseudonocardiaceae</taxon>
        <taxon>Amycolatopsis</taxon>
        <taxon>Amycolatopsis methanolica group</taxon>
    </lineage>
</organism>